<dbReference type="OrthoDB" id="347242at2759"/>
<keyword evidence="4" id="KW-1185">Reference proteome</keyword>
<evidence type="ECO:0000313" key="4">
    <source>
        <dbReference type="Proteomes" id="UP000030763"/>
    </source>
</evidence>
<evidence type="ECO:0000256" key="2">
    <source>
        <dbReference type="SAM" id="SignalP"/>
    </source>
</evidence>
<organism evidence="3 4">
    <name type="scientific">Eimeria maxima</name>
    <name type="common">Coccidian parasite</name>
    <dbReference type="NCBI Taxonomy" id="5804"/>
    <lineage>
        <taxon>Eukaryota</taxon>
        <taxon>Sar</taxon>
        <taxon>Alveolata</taxon>
        <taxon>Apicomplexa</taxon>
        <taxon>Conoidasida</taxon>
        <taxon>Coccidia</taxon>
        <taxon>Eucoccidiorida</taxon>
        <taxon>Eimeriorina</taxon>
        <taxon>Eimeriidae</taxon>
        <taxon>Eimeria</taxon>
    </lineage>
</organism>
<dbReference type="GeneID" id="25337536"/>
<reference evidence="3" key="2">
    <citation type="submission" date="2013-10" db="EMBL/GenBank/DDBJ databases">
        <authorList>
            <person name="Aslett M."/>
        </authorList>
    </citation>
    <scope>NUCLEOTIDE SEQUENCE [LARGE SCALE GENOMIC DNA]</scope>
    <source>
        <strain evidence="3">Weybridge</strain>
    </source>
</reference>
<gene>
    <name evidence="3" type="ORF">EMWEY_00035500</name>
</gene>
<accession>U6M4I5</accession>
<keyword evidence="2" id="KW-0732">Signal</keyword>
<dbReference type="OMA" id="KGFIVIW"/>
<dbReference type="VEuPathDB" id="ToxoDB:EMWEY_00035500"/>
<name>U6M4I5_EIMMA</name>
<feature type="signal peptide" evidence="2">
    <location>
        <begin position="1"/>
        <end position="22"/>
    </location>
</feature>
<dbReference type="Proteomes" id="UP000030763">
    <property type="component" value="Unassembled WGS sequence"/>
</dbReference>
<evidence type="ECO:0000313" key="3">
    <source>
        <dbReference type="EMBL" id="CDJ57364.1"/>
    </source>
</evidence>
<protein>
    <submittedName>
        <fullName evidence="3">Uncharacterized protein</fullName>
    </submittedName>
</protein>
<feature type="chain" id="PRO_5004675625" evidence="2">
    <location>
        <begin position="23"/>
        <end position="128"/>
    </location>
</feature>
<evidence type="ECO:0000256" key="1">
    <source>
        <dbReference type="SAM" id="Phobius"/>
    </source>
</evidence>
<keyword evidence="1" id="KW-1133">Transmembrane helix</keyword>
<keyword evidence="1" id="KW-0812">Transmembrane</keyword>
<dbReference type="RefSeq" id="XP_013334014.1">
    <property type="nucleotide sequence ID" value="XM_013478560.1"/>
</dbReference>
<dbReference type="EMBL" id="HG719267">
    <property type="protein sequence ID" value="CDJ57364.1"/>
    <property type="molecule type" value="Genomic_DNA"/>
</dbReference>
<dbReference type="AlphaFoldDB" id="U6M4I5"/>
<sequence>MQSLQRLTPLFLLLLLLALGSSSNNSNSYSSSVSSIFSSSSSSSSTGLIIGANAEGLRGLPQLEASGAPPRRLQAGVNIDDQDKAQKGFIVIWVSITLVFVMVLGIWITLKIADITDPLLHTKFITSS</sequence>
<keyword evidence="1" id="KW-0472">Membrane</keyword>
<feature type="transmembrane region" description="Helical" evidence="1">
    <location>
        <begin position="90"/>
        <end position="110"/>
    </location>
</feature>
<proteinExistence type="predicted"/>
<reference evidence="3" key="1">
    <citation type="submission" date="2013-10" db="EMBL/GenBank/DDBJ databases">
        <title>Genomic analysis of the causative agents of coccidiosis in chickens.</title>
        <authorList>
            <person name="Reid A.J."/>
            <person name="Blake D."/>
            <person name="Billington K."/>
            <person name="Browne H."/>
            <person name="Dunn M."/>
            <person name="Hung S."/>
            <person name="Kawahara F."/>
            <person name="Miranda-Saavedra D."/>
            <person name="Mourier T."/>
            <person name="Nagra H."/>
            <person name="Otto T.D."/>
            <person name="Rawlings N."/>
            <person name="Sanchez A."/>
            <person name="Sanders M."/>
            <person name="Subramaniam C."/>
            <person name="Tay Y."/>
            <person name="Dear P."/>
            <person name="Doerig C."/>
            <person name="Gruber A."/>
            <person name="Parkinson J."/>
            <person name="Shirley M."/>
            <person name="Wan K.L."/>
            <person name="Berriman M."/>
            <person name="Tomley F."/>
            <person name="Pain A."/>
        </authorList>
    </citation>
    <scope>NUCLEOTIDE SEQUENCE [LARGE SCALE GENOMIC DNA]</scope>
    <source>
        <strain evidence="3">Weybridge</strain>
    </source>
</reference>